<comment type="subcellular location">
    <subcellularLocation>
        <location evidence="1">Nucleus inner membrane</location>
    </subcellularLocation>
</comment>
<feature type="transmembrane region" description="Helical" evidence="7">
    <location>
        <begin position="331"/>
        <end position="350"/>
    </location>
</feature>
<evidence type="ECO:0000256" key="4">
    <source>
        <dbReference type="ARBA" id="ARBA00023136"/>
    </source>
</evidence>
<dbReference type="PANTHER" id="PTHR12911">
    <property type="entry name" value="SAD1/UNC-84-LIKE PROTEIN-RELATED"/>
    <property type="match status" value="1"/>
</dbReference>
<dbReference type="InterPro" id="IPR040994">
    <property type="entry name" value="Sun_CC2"/>
</dbReference>
<feature type="domain" description="SUN" evidence="8">
    <location>
        <begin position="685"/>
        <end position="846"/>
    </location>
</feature>
<dbReference type="Pfam" id="PF07738">
    <property type="entry name" value="Sad1_UNC"/>
    <property type="match status" value="1"/>
</dbReference>
<feature type="transmembrane region" description="Helical" evidence="7">
    <location>
        <begin position="302"/>
        <end position="319"/>
    </location>
</feature>
<sequence length="847" mass="94509">MPSWSETVNMDFSRLHTYTPPQCVPENTGYTYALSSSYSSDALDFETEHRLEPVFDSPRMSRRSLRLVTTTATYSSGDSQAVDTHVSTSRATPAKGRETRTVKQRRSASKPAFSINHLSGKGLSSSTGHDSSCSLRSGSVLRHPVLDESLIREQTKVDHFWGLDDDGDLKGGNKAATQGNGDLAAEVASSNGYTCRDCRMLSARTDALTAHSAIHGTTSRVYSRDRTLKPSHLRHCGRMTAGELSRVDGESLCDDCQGKKHLETHTATHLQPPQPHRAAGAMGRLCTYTGDVLVRALRRIRAAGWSVAEAMWLVLWLAVTAPGKAASGTFWWLGSGWYQFVTLISWLNVFLLTRCLRNICKVFVLLLPLLLLLGAGFSLWGQGNFFSLLPMLNWTAMQSTQRVDDSKGMHRPGPLPPSPPPKVDHKASQWPQESDMGQKVASLSAQCHSHDERLAELTVLLQKLQIRVDQVDGGREGLSLWVKDMIGQHLQEMGAIEPPDAKTDFLTFHHDHEVRLSNLEDVLRKLTEKSESGSRDEEQPLLDRVRHLELELNLLKSQLSDWQHLRTSCEQADARIQETVQLMFSEDQQGSSLEWLSRKLSSRFVSKDELQVLLRDLELKLLQNITHHITVTGQAPTSEAIVSAVSQAGISGITEAQAHVIVNNALKLYSQDKTGMVDFALESGGGSILSTRCSETYETKTALLSLFGVPLWYFSQSPRVVIQPDIYPGNCWAFKGSQGYLVVRLSMKIYPTTFTMEHIPKTLSPTGNISSAPRDFAVYGLETEYQEEGQPLGRFTYDQEGDSLQMFHTLERPDRAFQIVELRVLSNWGHPEYTCLYRFRVHGEPIQ</sequence>
<dbReference type="Gene3D" id="2.60.120.260">
    <property type="entry name" value="Galactose-binding domain-like"/>
    <property type="match status" value="1"/>
</dbReference>
<evidence type="ECO:0000313" key="10">
    <source>
        <dbReference type="Proteomes" id="UP001623349"/>
    </source>
</evidence>
<dbReference type="Pfam" id="PF18580">
    <property type="entry name" value="HTH_SUN2"/>
    <property type="match status" value="1"/>
</dbReference>
<evidence type="ECO:0000256" key="5">
    <source>
        <dbReference type="SAM" id="Coils"/>
    </source>
</evidence>
<dbReference type="InterPro" id="IPR032680">
    <property type="entry name" value="SUN1_N"/>
</dbReference>
<reference evidence="9 10" key="1">
    <citation type="submission" date="2024-08" db="EMBL/GenBank/DDBJ databases">
        <title>The draft genome of Apodemus speciosus.</title>
        <authorList>
            <person name="Nabeshima K."/>
            <person name="Suzuki S."/>
            <person name="Onuma M."/>
        </authorList>
    </citation>
    <scope>NUCLEOTIDE SEQUENCE [LARGE SCALE GENOMIC DNA]</scope>
    <source>
        <strain evidence="9">IB14-021</strain>
    </source>
</reference>
<feature type="coiled-coil region" evidence="5">
    <location>
        <begin position="509"/>
        <end position="565"/>
    </location>
</feature>
<gene>
    <name evidence="9" type="ORF">APTSU1_000561500</name>
</gene>
<feature type="region of interest" description="Disordered" evidence="6">
    <location>
        <begin position="403"/>
        <end position="431"/>
    </location>
</feature>
<feature type="compositionally biased region" description="Polar residues" evidence="6">
    <location>
        <begin position="76"/>
        <end position="91"/>
    </location>
</feature>
<name>A0ABQ0ETU7_APOSI</name>
<keyword evidence="4 7" id="KW-0472">Membrane</keyword>
<feature type="compositionally biased region" description="Polar residues" evidence="6">
    <location>
        <begin position="122"/>
        <end position="133"/>
    </location>
</feature>
<evidence type="ECO:0000256" key="3">
    <source>
        <dbReference type="ARBA" id="ARBA00022989"/>
    </source>
</evidence>
<dbReference type="InterPro" id="IPR045119">
    <property type="entry name" value="SUN1-5"/>
</dbReference>
<dbReference type="PANTHER" id="PTHR12911:SF23">
    <property type="entry name" value="SUN DOMAIN-CONTAINING PROTEIN 1"/>
    <property type="match status" value="1"/>
</dbReference>
<evidence type="ECO:0000256" key="1">
    <source>
        <dbReference type="ARBA" id="ARBA00004540"/>
    </source>
</evidence>
<protein>
    <submittedName>
        <fullName evidence="9">SUN domain-containing protein 1</fullName>
    </submittedName>
</protein>
<proteinExistence type="predicted"/>
<organism evidence="9 10">
    <name type="scientific">Apodemus speciosus</name>
    <name type="common">Large Japanese field mouse</name>
    <dbReference type="NCBI Taxonomy" id="105296"/>
    <lineage>
        <taxon>Eukaryota</taxon>
        <taxon>Metazoa</taxon>
        <taxon>Chordata</taxon>
        <taxon>Craniata</taxon>
        <taxon>Vertebrata</taxon>
        <taxon>Euteleostomi</taxon>
        <taxon>Mammalia</taxon>
        <taxon>Eutheria</taxon>
        <taxon>Euarchontoglires</taxon>
        <taxon>Glires</taxon>
        <taxon>Rodentia</taxon>
        <taxon>Myomorpha</taxon>
        <taxon>Muroidea</taxon>
        <taxon>Muridae</taxon>
        <taxon>Murinae</taxon>
        <taxon>Apodemus</taxon>
    </lineage>
</organism>
<keyword evidence="2 7" id="KW-0812">Transmembrane</keyword>
<feature type="transmembrane region" description="Helical" evidence="7">
    <location>
        <begin position="362"/>
        <end position="381"/>
    </location>
</feature>
<keyword evidence="3 7" id="KW-1133">Transmembrane helix</keyword>
<evidence type="ECO:0000256" key="7">
    <source>
        <dbReference type="SAM" id="Phobius"/>
    </source>
</evidence>
<dbReference type="Proteomes" id="UP001623349">
    <property type="component" value="Unassembled WGS sequence"/>
</dbReference>
<evidence type="ECO:0000259" key="8">
    <source>
        <dbReference type="PROSITE" id="PS51469"/>
    </source>
</evidence>
<keyword evidence="10" id="KW-1185">Reference proteome</keyword>
<evidence type="ECO:0000313" key="9">
    <source>
        <dbReference type="EMBL" id="GAB1290385.1"/>
    </source>
</evidence>
<dbReference type="EMBL" id="BAAFST010000005">
    <property type="protein sequence ID" value="GAB1290385.1"/>
    <property type="molecule type" value="Genomic_DNA"/>
</dbReference>
<dbReference type="Pfam" id="PF09387">
    <property type="entry name" value="MRP"/>
    <property type="match status" value="1"/>
</dbReference>
<dbReference type="PROSITE" id="PS51469">
    <property type="entry name" value="SUN"/>
    <property type="match status" value="1"/>
</dbReference>
<keyword evidence="5" id="KW-0175">Coiled coil</keyword>
<evidence type="ECO:0000256" key="6">
    <source>
        <dbReference type="SAM" id="MobiDB-lite"/>
    </source>
</evidence>
<evidence type="ECO:0000256" key="2">
    <source>
        <dbReference type="ARBA" id="ARBA00022692"/>
    </source>
</evidence>
<dbReference type="CDD" id="cd21439">
    <property type="entry name" value="SUN1_cc1"/>
    <property type="match status" value="1"/>
</dbReference>
<dbReference type="InterPro" id="IPR012919">
    <property type="entry name" value="SUN_dom"/>
</dbReference>
<accession>A0ABQ0ETU7</accession>
<comment type="caution">
    <text evidence="9">The sequence shown here is derived from an EMBL/GenBank/DDBJ whole genome shotgun (WGS) entry which is preliminary data.</text>
</comment>
<feature type="region of interest" description="Disordered" evidence="6">
    <location>
        <begin position="76"/>
        <end position="133"/>
    </location>
</feature>